<accession>A0ABV5Q9A6</accession>
<keyword evidence="1" id="KW-0472">Membrane</keyword>
<keyword evidence="1" id="KW-1133">Transmembrane helix</keyword>
<evidence type="ECO:0000256" key="1">
    <source>
        <dbReference type="SAM" id="Phobius"/>
    </source>
</evidence>
<keyword evidence="1" id="KW-0812">Transmembrane</keyword>
<dbReference type="RefSeq" id="WP_346131193.1">
    <property type="nucleotide sequence ID" value="NZ_BAAAXC010000015.1"/>
</dbReference>
<sequence>MSYIAERIDSDKWLITPASSGGSVLIGIVVLVLILKACASGVETPAPPDYLKVASPRPSTASIPALETRTTADGMRRLGRAITSPDKLVAFANAHIAPCAYPREVGGREIAAYLPDGAAALLAHAVVCEDSGGPILGIIRSRASTGFQKIYKKAFLDDPDLWKRASHQMWFGNGFFLIGADAGQAAVGLARLICEPDPHSVHFADQADVSGCYFTTADL</sequence>
<name>A0ABV5Q9A6_9ACTN</name>
<dbReference type="EMBL" id="JBHMCE010000012">
    <property type="protein sequence ID" value="MFB9532061.1"/>
    <property type="molecule type" value="Genomic_DNA"/>
</dbReference>
<comment type="caution">
    <text evidence="2">The sequence shown here is derived from an EMBL/GenBank/DDBJ whole genome shotgun (WGS) entry which is preliminary data.</text>
</comment>
<organism evidence="2 3">
    <name type="scientific">Nonomuraea roseola</name>
    <dbReference type="NCBI Taxonomy" id="46179"/>
    <lineage>
        <taxon>Bacteria</taxon>
        <taxon>Bacillati</taxon>
        <taxon>Actinomycetota</taxon>
        <taxon>Actinomycetes</taxon>
        <taxon>Streptosporangiales</taxon>
        <taxon>Streptosporangiaceae</taxon>
        <taxon>Nonomuraea</taxon>
    </lineage>
</organism>
<evidence type="ECO:0008006" key="4">
    <source>
        <dbReference type="Google" id="ProtNLM"/>
    </source>
</evidence>
<reference evidence="2 3" key="1">
    <citation type="submission" date="2024-09" db="EMBL/GenBank/DDBJ databases">
        <authorList>
            <person name="Sun Q."/>
            <person name="Mori K."/>
        </authorList>
    </citation>
    <scope>NUCLEOTIDE SEQUENCE [LARGE SCALE GENOMIC DNA]</scope>
    <source>
        <strain evidence="2 3">JCM 3323</strain>
    </source>
</reference>
<keyword evidence="3" id="KW-1185">Reference proteome</keyword>
<feature type="transmembrane region" description="Helical" evidence="1">
    <location>
        <begin position="12"/>
        <end position="35"/>
    </location>
</feature>
<gene>
    <name evidence="2" type="ORF">ACFFRN_36115</name>
</gene>
<dbReference type="Proteomes" id="UP001589646">
    <property type="component" value="Unassembled WGS sequence"/>
</dbReference>
<evidence type="ECO:0000313" key="3">
    <source>
        <dbReference type="Proteomes" id="UP001589646"/>
    </source>
</evidence>
<protein>
    <recommendedName>
        <fullName evidence="4">DUF3558 domain-containing protein</fullName>
    </recommendedName>
</protein>
<evidence type="ECO:0000313" key="2">
    <source>
        <dbReference type="EMBL" id="MFB9532061.1"/>
    </source>
</evidence>
<proteinExistence type="predicted"/>